<sequence>MHMIQLAYCSSALKVNGSSPSPSIIFLTGQPGEFGHGHFLAMKDASSLKVCLSISLVIRNDWLTEIRIFQNFEEH</sequence>
<name>A0A915JG85_ROMCU</name>
<evidence type="ECO:0000313" key="2">
    <source>
        <dbReference type="WBParaSite" id="nRc.2.0.1.t25289-RA"/>
    </source>
</evidence>
<keyword evidence="1" id="KW-1185">Reference proteome</keyword>
<organism evidence="1 2">
    <name type="scientific">Romanomermis culicivorax</name>
    <name type="common">Nematode worm</name>
    <dbReference type="NCBI Taxonomy" id="13658"/>
    <lineage>
        <taxon>Eukaryota</taxon>
        <taxon>Metazoa</taxon>
        <taxon>Ecdysozoa</taxon>
        <taxon>Nematoda</taxon>
        <taxon>Enoplea</taxon>
        <taxon>Dorylaimia</taxon>
        <taxon>Mermithida</taxon>
        <taxon>Mermithoidea</taxon>
        <taxon>Mermithidae</taxon>
        <taxon>Romanomermis</taxon>
    </lineage>
</organism>
<protein>
    <submittedName>
        <fullName evidence="2">Uncharacterized protein</fullName>
    </submittedName>
</protein>
<proteinExistence type="predicted"/>
<dbReference type="Proteomes" id="UP000887565">
    <property type="component" value="Unplaced"/>
</dbReference>
<dbReference type="AlphaFoldDB" id="A0A915JG85"/>
<evidence type="ECO:0000313" key="1">
    <source>
        <dbReference type="Proteomes" id="UP000887565"/>
    </source>
</evidence>
<reference evidence="2" key="1">
    <citation type="submission" date="2022-11" db="UniProtKB">
        <authorList>
            <consortium name="WormBaseParasite"/>
        </authorList>
    </citation>
    <scope>IDENTIFICATION</scope>
</reference>
<dbReference type="WBParaSite" id="nRc.2.0.1.t25289-RA">
    <property type="protein sequence ID" value="nRc.2.0.1.t25289-RA"/>
    <property type="gene ID" value="nRc.2.0.1.g25289"/>
</dbReference>
<accession>A0A915JG85</accession>